<comment type="caution">
    <text evidence="1">The sequence shown here is derived from an EMBL/GenBank/DDBJ whole genome shotgun (WGS) entry which is preliminary data.</text>
</comment>
<protein>
    <submittedName>
        <fullName evidence="1">Uncharacterized protein</fullName>
    </submittedName>
</protein>
<dbReference type="SUPFAM" id="SSF54211">
    <property type="entry name" value="Ribosomal protein S5 domain 2-like"/>
    <property type="match status" value="1"/>
</dbReference>
<dbReference type="InterPro" id="IPR020568">
    <property type="entry name" value="Ribosomal_Su5_D2-typ_SF"/>
</dbReference>
<organism evidence="1 2">
    <name type="scientific">Tetragenococcus muriaticus 3MR10-3</name>
    <dbReference type="NCBI Taxonomy" id="1302648"/>
    <lineage>
        <taxon>Bacteria</taxon>
        <taxon>Bacillati</taxon>
        <taxon>Bacillota</taxon>
        <taxon>Bacilli</taxon>
        <taxon>Lactobacillales</taxon>
        <taxon>Enterococcaceae</taxon>
        <taxon>Tetragenococcus</taxon>
    </lineage>
</organism>
<evidence type="ECO:0000313" key="1">
    <source>
        <dbReference type="EMBL" id="KFN90343.1"/>
    </source>
</evidence>
<dbReference type="Proteomes" id="UP000029381">
    <property type="component" value="Unassembled WGS sequence"/>
</dbReference>
<keyword evidence="2" id="KW-1185">Reference proteome</keyword>
<name>A0A091CCH5_9ENTE</name>
<accession>A0A091CCH5</accession>
<dbReference type="PATRIC" id="fig|1302648.3.peg.1510"/>
<evidence type="ECO:0000313" key="2">
    <source>
        <dbReference type="Proteomes" id="UP000029381"/>
    </source>
</evidence>
<gene>
    <name evidence="1" type="ORF">TMU3MR103_1544</name>
</gene>
<reference evidence="1 2" key="1">
    <citation type="submission" date="2014-08" db="EMBL/GenBank/DDBJ databases">
        <title>Genome sequence of Tetragenococcus muriaticus.</title>
        <authorList>
            <person name="Chuea-nongthon C."/>
            <person name="Rodtong S."/>
            <person name="Yongsawatdigul J."/>
            <person name="Steele J.L."/>
            <person name="Liu X.-y."/>
            <person name="Speers J."/>
            <person name="Glasner J.D."/>
            <person name="Neeno-Eckwall E.C."/>
        </authorList>
    </citation>
    <scope>NUCLEOTIDE SEQUENCE [LARGE SCALE GENOMIC DNA]</scope>
    <source>
        <strain evidence="1 2">3MR10-3</strain>
    </source>
</reference>
<dbReference type="InterPro" id="IPR036956">
    <property type="entry name" value="Impact_N_sf"/>
</dbReference>
<dbReference type="EMBL" id="JPVT01000163">
    <property type="protein sequence ID" value="KFN90343.1"/>
    <property type="molecule type" value="Genomic_DNA"/>
</dbReference>
<proteinExistence type="predicted"/>
<dbReference type="Gene3D" id="3.30.230.30">
    <property type="entry name" value="Impact, N-terminal domain"/>
    <property type="match status" value="1"/>
</dbReference>
<sequence>MQDTYRTIQKNGQAEIEIKKSRFICSLKRVYTEEEAKDFIQQLKKNTGKPPTIVVLL</sequence>
<dbReference type="AlphaFoldDB" id="A0A091CCH5"/>